<reference evidence="2" key="1">
    <citation type="submission" date="2022-11" db="UniProtKB">
        <authorList>
            <consortium name="WormBaseParasite"/>
        </authorList>
    </citation>
    <scope>IDENTIFICATION</scope>
</reference>
<sequence>MDGLYKVVTDNGSNIVAAFQGVLKIHVDTMFLDEPSEEEEDEENEEDEIYSMETEILLQYDFYCLIAAISKDLILGQCSLAYSVLRPFVAVGDFAFLQRIGRANIGFCTLRALVGKFKHSDLLSSTGKILVKASSTDGRRYPVSRGVYNMMKIMVDVLKRIQGEKVVTISHAYGFVKAMKRGVAKFKENLETRNLAEALLKLIDDRFCVMYDALHLSF</sequence>
<evidence type="ECO:0000313" key="1">
    <source>
        <dbReference type="Proteomes" id="UP000887574"/>
    </source>
</evidence>
<dbReference type="AlphaFoldDB" id="A0A915E877"/>
<dbReference type="Proteomes" id="UP000887574">
    <property type="component" value="Unplaced"/>
</dbReference>
<accession>A0A915E877</accession>
<dbReference type="WBParaSite" id="jg3387">
    <property type="protein sequence ID" value="jg3387"/>
    <property type="gene ID" value="jg3387"/>
</dbReference>
<organism evidence="1 2">
    <name type="scientific">Ditylenchus dipsaci</name>
    <dbReference type="NCBI Taxonomy" id="166011"/>
    <lineage>
        <taxon>Eukaryota</taxon>
        <taxon>Metazoa</taxon>
        <taxon>Ecdysozoa</taxon>
        <taxon>Nematoda</taxon>
        <taxon>Chromadorea</taxon>
        <taxon>Rhabditida</taxon>
        <taxon>Tylenchina</taxon>
        <taxon>Tylenchomorpha</taxon>
        <taxon>Sphaerularioidea</taxon>
        <taxon>Anguinidae</taxon>
        <taxon>Anguininae</taxon>
        <taxon>Ditylenchus</taxon>
    </lineage>
</organism>
<evidence type="ECO:0000313" key="2">
    <source>
        <dbReference type="WBParaSite" id="jg3387"/>
    </source>
</evidence>
<protein>
    <submittedName>
        <fullName evidence="2">Uncharacterized protein</fullName>
    </submittedName>
</protein>
<proteinExistence type="predicted"/>
<name>A0A915E877_9BILA</name>
<keyword evidence="1" id="KW-1185">Reference proteome</keyword>